<evidence type="ECO:0000256" key="3">
    <source>
        <dbReference type="ARBA" id="ARBA00022679"/>
    </source>
</evidence>
<feature type="compositionally biased region" description="Basic and acidic residues" evidence="7">
    <location>
        <begin position="1"/>
        <end position="11"/>
    </location>
</feature>
<dbReference type="PANTHER" id="PTHR30576:SF0">
    <property type="entry name" value="UNDECAPRENYL-PHOSPHATE N-ACETYLGALACTOSAMINYL 1-PHOSPHATE TRANSFERASE-RELATED"/>
    <property type="match status" value="1"/>
</dbReference>
<accession>G8RRD9</accession>
<evidence type="ECO:0000256" key="2">
    <source>
        <dbReference type="ARBA" id="ARBA00006464"/>
    </source>
</evidence>
<dbReference type="EMBL" id="CP003169">
    <property type="protein sequence ID" value="AEV76442.1"/>
    <property type="molecule type" value="Genomic_DNA"/>
</dbReference>
<proteinExistence type="inferred from homology"/>
<keyword evidence="11" id="KW-1185">Reference proteome</keyword>
<feature type="domain" description="Bacterial sugar transferase" evidence="9">
    <location>
        <begin position="298"/>
        <end position="487"/>
    </location>
</feature>
<feature type="transmembrane region" description="Helical" evidence="8">
    <location>
        <begin position="304"/>
        <end position="324"/>
    </location>
</feature>
<name>G8RRD9_MYCRN</name>
<dbReference type="PATRIC" id="fig|710685.3.peg.6005"/>
<dbReference type="Proteomes" id="UP000005442">
    <property type="component" value="Chromosome"/>
</dbReference>
<evidence type="ECO:0000313" key="10">
    <source>
        <dbReference type="EMBL" id="AEV76442.1"/>
    </source>
</evidence>
<feature type="region of interest" description="Disordered" evidence="7">
    <location>
        <begin position="1"/>
        <end position="22"/>
    </location>
</feature>
<keyword evidence="3 10" id="KW-0808">Transferase</keyword>
<dbReference type="PANTHER" id="PTHR30576">
    <property type="entry name" value="COLANIC BIOSYNTHESIS UDP-GLUCOSE LIPID CARRIER TRANSFERASE"/>
    <property type="match status" value="1"/>
</dbReference>
<dbReference type="Gene3D" id="3.40.50.720">
    <property type="entry name" value="NAD(P)-binding Rossmann-like Domain"/>
    <property type="match status" value="1"/>
</dbReference>
<protein>
    <submittedName>
        <fullName evidence="10">Exopolysaccharide biosynthesis polyprenyl glycosylphosphotransferase</fullName>
    </submittedName>
</protein>
<evidence type="ECO:0000256" key="1">
    <source>
        <dbReference type="ARBA" id="ARBA00004141"/>
    </source>
</evidence>
<dbReference type="STRING" id="710685.MycrhN_5980"/>
<dbReference type="eggNOG" id="COG2148">
    <property type="taxonomic scope" value="Bacteria"/>
</dbReference>
<dbReference type="Pfam" id="PF13727">
    <property type="entry name" value="CoA_binding_3"/>
    <property type="match status" value="1"/>
</dbReference>
<keyword evidence="5 8" id="KW-1133">Transmembrane helix</keyword>
<dbReference type="HOGENOM" id="CLU_024920_0_1_11"/>
<dbReference type="InterPro" id="IPR003362">
    <property type="entry name" value="Bact_transf"/>
</dbReference>
<evidence type="ECO:0000256" key="4">
    <source>
        <dbReference type="ARBA" id="ARBA00022692"/>
    </source>
</evidence>
<dbReference type="eggNOG" id="COG1086">
    <property type="taxonomic scope" value="Bacteria"/>
</dbReference>
<feature type="transmembrane region" description="Helical" evidence="8">
    <location>
        <begin position="99"/>
        <end position="120"/>
    </location>
</feature>
<evidence type="ECO:0000256" key="8">
    <source>
        <dbReference type="SAM" id="Phobius"/>
    </source>
</evidence>
<feature type="transmembrane region" description="Helical" evidence="8">
    <location>
        <begin position="69"/>
        <end position="87"/>
    </location>
</feature>
<evidence type="ECO:0000256" key="6">
    <source>
        <dbReference type="ARBA" id="ARBA00023136"/>
    </source>
</evidence>
<dbReference type="RefSeq" id="WP_014214179.1">
    <property type="nucleotide sequence ID" value="NC_016604.1"/>
</dbReference>
<dbReference type="NCBIfam" id="TIGR03025">
    <property type="entry name" value="EPS_sugtrans"/>
    <property type="match status" value="1"/>
</dbReference>
<dbReference type="GO" id="GO:0016780">
    <property type="term" value="F:phosphotransferase activity, for other substituted phosphate groups"/>
    <property type="evidence" value="ECO:0007669"/>
    <property type="project" value="TreeGrafter"/>
</dbReference>
<keyword evidence="6 8" id="KW-0472">Membrane</keyword>
<dbReference type="GO" id="GO:0016020">
    <property type="term" value="C:membrane"/>
    <property type="evidence" value="ECO:0007669"/>
    <property type="project" value="UniProtKB-SubCell"/>
</dbReference>
<organism evidence="10 11">
    <name type="scientific">Mycolicibacterium rhodesiae (strain NBB3)</name>
    <name type="common">Mycobacterium rhodesiae</name>
    <dbReference type="NCBI Taxonomy" id="710685"/>
    <lineage>
        <taxon>Bacteria</taxon>
        <taxon>Bacillati</taxon>
        <taxon>Actinomycetota</taxon>
        <taxon>Actinomycetes</taxon>
        <taxon>Mycobacteriales</taxon>
        <taxon>Mycobacteriaceae</taxon>
        <taxon>Mycolicibacterium</taxon>
    </lineage>
</organism>
<evidence type="ECO:0000256" key="5">
    <source>
        <dbReference type="ARBA" id="ARBA00022989"/>
    </source>
</evidence>
<keyword evidence="4 8" id="KW-0812">Transmembrane</keyword>
<dbReference type="AlphaFoldDB" id="G8RRD9"/>
<gene>
    <name evidence="10" type="ordered locus">MycrhN_5980</name>
</gene>
<dbReference type="Pfam" id="PF02397">
    <property type="entry name" value="Bac_transf"/>
    <property type="match status" value="1"/>
</dbReference>
<dbReference type="OrthoDB" id="9808602at2"/>
<dbReference type="KEGG" id="mrh:MycrhN_5980"/>
<dbReference type="InterPro" id="IPR017475">
    <property type="entry name" value="EPS_sugar_tfrase"/>
</dbReference>
<comment type="subcellular location">
    <subcellularLocation>
        <location evidence="1">Membrane</location>
        <topology evidence="1">Multi-pass membrane protein</topology>
    </subcellularLocation>
</comment>
<reference evidence="10 11" key="1">
    <citation type="submission" date="2011-12" db="EMBL/GenBank/DDBJ databases">
        <title>Complete sequence of Mycobacterium rhodesiae NBB3.</title>
        <authorList>
            <consortium name="US DOE Joint Genome Institute"/>
            <person name="Lucas S."/>
            <person name="Han J."/>
            <person name="Lapidus A."/>
            <person name="Cheng J.-F."/>
            <person name="Goodwin L."/>
            <person name="Pitluck S."/>
            <person name="Peters L."/>
            <person name="Mikhailova N."/>
            <person name="Gu W."/>
            <person name="Detter J.C."/>
            <person name="Han C."/>
            <person name="Tapia R."/>
            <person name="Land M."/>
            <person name="Hauser L."/>
            <person name="Kyrpides N."/>
            <person name="Ivanova N."/>
            <person name="Pagani I."/>
            <person name="Mattes T."/>
            <person name="Holmes A."/>
            <person name="Rutledge P."/>
            <person name="Paulsen I."/>
            <person name="Coleman N."/>
            <person name="Woyke T."/>
        </authorList>
    </citation>
    <scope>NUCLEOTIDE SEQUENCE [LARGE SCALE GENOMIC DNA]</scope>
    <source>
        <strain evidence="10 11">NBB3</strain>
    </source>
</reference>
<evidence type="ECO:0000256" key="7">
    <source>
        <dbReference type="SAM" id="MobiDB-lite"/>
    </source>
</evidence>
<feature type="transmembrane region" description="Helical" evidence="8">
    <location>
        <begin position="126"/>
        <end position="146"/>
    </location>
</feature>
<comment type="similarity">
    <text evidence="2">Belongs to the bacterial sugar transferase family.</text>
</comment>
<evidence type="ECO:0000259" key="9">
    <source>
        <dbReference type="Pfam" id="PF02397"/>
    </source>
</evidence>
<evidence type="ECO:0000313" key="11">
    <source>
        <dbReference type="Proteomes" id="UP000005442"/>
    </source>
</evidence>
<sequence length="490" mass="53903">MTAHADPERGSESSPPTGTPRRYASIDFARSRTGSVALTITLDVAALAVSVVAPDFWETSHLAGPANQLTWLFVPLALSLFAREGLYQRNLTRDFLDEAYPIVSSIAIASFALLGLLLLAGLSHPGYHVVLTGLCAAILVQVVRLARNFVQRHLRRAHISASPTLVVGDTEMVDHVISHMYALPEYGLRPTGILAAKPPDPSATSSTHPPVPYLGSPTRFGVVARAMGIEEVVITEADSSDEELVDLIAKAHRHDIRVWVVPRLHDAVGKRARIDHLGGLPMLVLPPVNPAGWQFAMKYAMDRVVSAVLLLLISPLFLTLALLVRLSSPGPVFFRQKRVGRDGKPFDCLKFRSMRPPSTSDTAFELKAGAAPGGVEGVDRRTRVGALMRALSLDELPQLINVLRGDMSLVGPRPERPEFVEFFEIHIHRYGQRHRVKAGLTGWAQVHGLRGQTSIADRAEWDNYYIENWSFWLDIKILLLTVLAVLKRAE</sequence>
<feature type="transmembrane region" description="Helical" evidence="8">
    <location>
        <begin position="36"/>
        <end position="57"/>
    </location>
</feature>